<dbReference type="GeneID" id="20641233"/>
<evidence type="ECO:0000256" key="13">
    <source>
        <dbReference type="SAM" id="MobiDB-lite"/>
    </source>
</evidence>
<dbReference type="InterPro" id="IPR018936">
    <property type="entry name" value="PI3/4_kinase_CS"/>
</dbReference>
<dbReference type="InterPro" id="IPR056802">
    <property type="entry name" value="ATR-like_M-HEAT"/>
</dbReference>
<evidence type="ECO:0000256" key="7">
    <source>
        <dbReference type="ARBA" id="ARBA00022763"/>
    </source>
</evidence>
<evidence type="ECO:0000259" key="14">
    <source>
        <dbReference type="PROSITE" id="PS50290"/>
    </source>
</evidence>
<dbReference type="PANTHER" id="PTHR11139">
    <property type="entry name" value="ATAXIA TELANGIECTASIA MUTATED ATM -RELATED"/>
    <property type="match status" value="1"/>
</dbReference>
<dbReference type="SUPFAM" id="SSF56112">
    <property type="entry name" value="Protein kinase-like (PK-like)"/>
    <property type="match status" value="1"/>
</dbReference>
<dbReference type="InterPro" id="IPR011009">
    <property type="entry name" value="Kinase-like_dom_sf"/>
</dbReference>
<keyword evidence="5" id="KW-0808">Transferase</keyword>
<dbReference type="InterPro" id="IPR014009">
    <property type="entry name" value="PIK_FAT"/>
</dbReference>
<evidence type="ECO:0000256" key="12">
    <source>
        <dbReference type="ARBA" id="ARBA00024420"/>
    </source>
</evidence>
<feature type="domain" description="FATC" evidence="16">
    <location>
        <begin position="3014"/>
        <end position="3046"/>
    </location>
</feature>
<keyword evidence="18" id="KW-1185">Reference proteome</keyword>
<dbReference type="InterPro" id="IPR003151">
    <property type="entry name" value="PIK-rel_kinase_FAT"/>
</dbReference>
<dbReference type="Gene3D" id="1.10.1070.11">
    <property type="entry name" value="Phosphatidylinositol 3-/4-kinase, catalytic domain"/>
    <property type="match status" value="1"/>
</dbReference>
<evidence type="ECO:0000256" key="1">
    <source>
        <dbReference type="ARBA" id="ARBA00004123"/>
    </source>
</evidence>
<dbReference type="SMART" id="SM00146">
    <property type="entry name" value="PI3Kc"/>
    <property type="match status" value="1"/>
</dbReference>
<evidence type="ECO:0000256" key="9">
    <source>
        <dbReference type="ARBA" id="ARBA00022840"/>
    </source>
</evidence>
<dbReference type="SUPFAM" id="SSF48452">
    <property type="entry name" value="TPR-like"/>
    <property type="match status" value="1"/>
</dbReference>
<dbReference type="Gene3D" id="3.40.1190.20">
    <property type="match status" value="1"/>
</dbReference>
<dbReference type="Pfam" id="PF08064">
    <property type="entry name" value="UME"/>
    <property type="match status" value="1"/>
</dbReference>
<dbReference type="InterPro" id="IPR012993">
    <property type="entry name" value="UME"/>
</dbReference>
<protein>
    <recommendedName>
        <fullName evidence="12">Serine/threonine-protein kinase ATR</fullName>
        <ecNumber evidence="3">2.7.11.1</ecNumber>
    </recommendedName>
</protein>
<dbReference type="KEGG" id="psoj:PHYSODRAFT_295319"/>
<keyword evidence="11" id="KW-0539">Nucleus</keyword>
<comment type="subcellular location">
    <subcellularLocation>
        <location evidence="1">Nucleus</location>
    </subcellularLocation>
</comment>
<evidence type="ECO:0000256" key="10">
    <source>
        <dbReference type="ARBA" id="ARBA00023204"/>
    </source>
</evidence>
<evidence type="ECO:0000313" key="18">
    <source>
        <dbReference type="Proteomes" id="UP000002640"/>
    </source>
</evidence>
<dbReference type="Pfam" id="PF02260">
    <property type="entry name" value="FATC"/>
    <property type="match status" value="1"/>
</dbReference>
<evidence type="ECO:0000256" key="6">
    <source>
        <dbReference type="ARBA" id="ARBA00022741"/>
    </source>
</evidence>
<dbReference type="GO" id="GO:0005634">
    <property type="term" value="C:nucleus"/>
    <property type="evidence" value="ECO:0007669"/>
    <property type="project" value="UniProtKB-SubCell"/>
</dbReference>
<gene>
    <name evidence="17" type="ORF">PHYSODRAFT_295319</name>
</gene>
<feature type="region of interest" description="Disordered" evidence="13">
    <location>
        <begin position="1790"/>
        <end position="1812"/>
    </location>
</feature>
<dbReference type="GO" id="GO:0005694">
    <property type="term" value="C:chromosome"/>
    <property type="evidence" value="ECO:0007669"/>
    <property type="project" value="TreeGrafter"/>
</dbReference>
<keyword evidence="9" id="KW-0067">ATP-binding</keyword>
<dbReference type="Pfam" id="PF00294">
    <property type="entry name" value="PfkB"/>
    <property type="match status" value="1"/>
</dbReference>
<reference evidence="17 18" key="1">
    <citation type="journal article" date="2006" name="Science">
        <title>Phytophthora genome sequences uncover evolutionary origins and mechanisms of pathogenesis.</title>
        <authorList>
            <person name="Tyler B.M."/>
            <person name="Tripathy S."/>
            <person name="Zhang X."/>
            <person name="Dehal P."/>
            <person name="Jiang R.H."/>
            <person name="Aerts A."/>
            <person name="Arredondo F.D."/>
            <person name="Baxter L."/>
            <person name="Bensasson D."/>
            <person name="Beynon J.L."/>
            <person name="Chapman J."/>
            <person name="Damasceno C.M."/>
            <person name="Dorrance A.E."/>
            <person name="Dou D."/>
            <person name="Dickerman A.W."/>
            <person name="Dubchak I.L."/>
            <person name="Garbelotto M."/>
            <person name="Gijzen M."/>
            <person name="Gordon S.G."/>
            <person name="Govers F."/>
            <person name="Grunwald N.J."/>
            <person name="Huang W."/>
            <person name="Ivors K.L."/>
            <person name="Jones R.W."/>
            <person name="Kamoun S."/>
            <person name="Krampis K."/>
            <person name="Lamour K.H."/>
            <person name="Lee M.K."/>
            <person name="McDonald W.H."/>
            <person name="Medina M."/>
            <person name="Meijer H.J."/>
            <person name="Nordberg E.K."/>
            <person name="Maclean D.J."/>
            <person name="Ospina-Giraldo M.D."/>
            <person name="Morris P.F."/>
            <person name="Phuntumart V."/>
            <person name="Putnam N.H."/>
            <person name="Rash S."/>
            <person name="Rose J.K."/>
            <person name="Sakihama Y."/>
            <person name="Salamov A.A."/>
            <person name="Savidor A."/>
            <person name="Scheuring C.F."/>
            <person name="Smith B.M."/>
            <person name="Sobral B.W."/>
            <person name="Terry A."/>
            <person name="Torto-Alalibo T.A."/>
            <person name="Win J."/>
            <person name="Xu Z."/>
            <person name="Zhang H."/>
            <person name="Grigoriev I.V."/>
            <person name="Rokhsar D.S."/>
            <person name="Boore J.L."/>
        </authorList>
    </citation>
    <scope>NUCLEOTIDE SEQUENCE [LARGE SCALE GENOMIC DNA]</scope>
    <source>
        <strain evidence="17 18">P6497</strain>
    </source>
</reference>
<dbReference type="OMA" id="QLAQWED"/>
<dbReference type="InterPro" id="IPR011990">
    <property type="entry name" value="TPR-like_helical_dom_sf"/>
</dbReference>
<feature type="domain" description="FAT" evidence="15">
    <location>
        <begin position="1887"/>
        <end position="2561"/>
    </location>
</feature>
<dbReference type="Proteomes" id="UP000002640">
    <property type="component" value="Unassembled WGS sequence"/>
</dbReference>
<feature type="region of interest" description="Disordered" evidence="13">
    <location>
        <begin position="3355"/>
        <end position="3379"/>
    </location>
</feature>
<feature type="domain" description="PI3K/PI4K catalytic" evidence="14">
    <location>
        <begin position="2667"/>
        <end position="2987"/>
    </location>
</feature>
<keyword evidence="6" id="KW-0547">Nucleotide-binding</keyword>
<feature type="compositionally biased region" description="Polar residues" evidence="13">
    <location>
        <begin position="1799"/>
        <end position="1808"/>
    </location>
</feature>
<accession>G4YNQ6</accession>
<organism evidence="17 18">
    <name type="scientific">Phytophthora sojae (strain P6497)</name>
    <name type="common">Soybean stem and root rot agent</name>
    <name type="synonym">Phytophthora megasperma f. sp. glycines</name>
    <dbReference type="NCBI Taxonomy" id="1094619"/>
    <lineage>
        <taxon>Eukaryota</taxon>
        <taxon>Sar</taxon>
        <taxon>Stramenopiles</taxon>
        <taxon>Oomycota</taxon>
        <taxon>Peronosporomycetes</taxon>
        <taxon>Peronosporales</taxon>
        <taxon>Peronosporaceae</taxon>
        <taxon>Phytophthora</taxon>
    </lineage>
</organism>
<sequence length="3724" mass="419933">MATRAAAPDEAEKSDVDSLLRLVRAHQRQHDDRAYDSSAPAAIRRCKTMLTKLRRLLPKLMRPVATLPTDKAVPVLQDLCQLLTLLLGGGACPHSMTLFMESSSAGATRAQGNPAASGFPSYPTMATMLFYMVSFYTNERLKQAQRDVRNVTLQMVLFLQRNDVYGFIHFFRDTVQLLEDCFLLEESLKNRNDTDVLPGGASIACYLDTAIHVYQDADGPLGAKSNVTLCGCMPITDVNQLYERREQLKQMLPSIHVTSYGMVVALRESVTVLADRIVREHNAMLEGDQSFDRLCQLLQLFIVKNEALVKSADEAFGAVSTQGADEVTRSTLRLLHTMLQVSMAMERRFVRLTLMYLTSTGVHESNPRILKACAAILELVGSAYPRLSKFATDVLWPPFESWVSENMQLTCGANRESKSTVEMIWMAVLSILSQYTRQSSTATPASLFVDLLGNVDVRVSNPTVISSVVDGIHRVLSSKEILMKVIRFISKALVNNGADRTKSSEYPNTTRKRKRNEMFLSKQSSPGVLRRESSVELHEKLGQWIIDLISIGSGGDRKSVVAITTGLRVILPLRRYIVAFVRLESFAVFRALLQRVDLVVNTYAPSLTPLTSDYLDLWIVLLRYYDDHELEKYRDLLAKVVESVETQQIFAQSIERDKSFLVPDCWEYLEFLQLYQVHPKCHDMSPSENLTEVSYDYLRSSEAVLDVVFRKSVPLRGPFLVYFVWSRSVILNLGGEDSWRNALPWRVAYQSILRETTADAAVCSYLAMIPLLAFFIVAGSITSPKRMATCVMEALSGKLQRTRSKAISSAIIQVCGAMLCATAYGQALADGISNSVDKKEAAAHCRSSRCQCRDLANSFQAVPIPLALFETIICDDAGSNSEDMQVITINALSSVFEHCEVDYGNDHTAMRFVEYLLACFEHRSGLVRQAVLESIVHHPRLLDAMIDPAKAGVPGLMERLEALMTAAEECSDESLITAMLLTSGTVGCECDPQQGDRGDNCIWILLRLVSMWNRFHIAKRSRYEAMAFDQICRITSHHCVSWRRLCVDFPELLYFSLVDELLETQTLQMFLRTFMGGKVDIKVFLRASAPYVLPKYVVNQNERMLHAYVDEYNGGDGDAIMMEDGAEGDPPMTITNLLLNHLDYVLKDLLIHQVQAVSNKNRLAEWEFLLKFLPENSTVRDVVTHSPLRLMNLLAWELGGPQSRMAKRAIREVANCLSEDSREAETIEQVASLQPGEGCMPRQYFLALMTDLGNRISGKNPLSIKIRAIKSIDRLLELYSNSSSDLGTSTQSNGVVDIFVPKVMATLKVALTERELQEHAIQAWGNFLRMLSTKALEVNLSSIIVSFLPCLGHEASAILTEDRAITGSQCWNVESLELLKYDAECSCERDEVQARCMTGAVSILRYLFIERRAELKAAFPKIPLLPSIPELDEIFAVLYEEDGDPRHRPLREYLMDLASYVNHLDVAVREMALVQLLRCLSVRGAELEALMQNEGDIFIDQALASVVQSILQLSRTESHEPIKLLCARCLGALGAIDSARMPLYMFYTSGGSQASAAVAKEKQKVEYTMKDLACALIETWLVKELRAAPENTDSLAFAIQELLRILAELTADPQQSGQSMASTTAYKARQDPNAPMPEWMKRRFERKEVLQFVEPYWSTNYTVSGGRSSRRNGSSGSDRRSSASADRTLQIARDDILYYEKYGTSYEEWLLMWCRRLISLSQPPERKVFWACRTALATCPQIARFLLPYLIQNVLRSGRSEVGEELKKEVMAVLDGQDCGVLMDDVLMAPPDSEHTNDSVKSTSSSPEKNVGDFFRRHDQCSQTIFSTIDELNEWIWTSEKKRLQLSAASAASRQTSASARSEAPSEIDDHEKDYLEEFLKEIPSRSLSNAAYQIRAYARAIQYFEVYLRQQEFTPTEARDANIPMAGPIHPSLIFKNAFYLQQLYKSVDEPDALIGLAAVRRLYDTYRHNDAGADLPDEAQEEGLDLSDLMHQIVDHEQLAQWEDALACYEQAIQEIQSALSSRSLPSSRPHYSQLQMMQPPAEILEADAHKDPDVIKPELYSGMISCLIQLGRLESALQHINGIVTQEPQFMATMYPFALECSWRLSRWELLSDLLSAEKQNPLLHSSNGSSEGPASTRLKGFDVSQLMLVRVLHSLHGGEQEEFQRHLKAARLEVMGPLAAASAESYQRAYPLLHDLHFLHEAEQGFIFLQKTKECEDLDRRSLLWKKQTPWKMRYDAVATSLKYRDPILALRRVLLHEAGLRSEVSENWLLYAKLARKEGFIRTATSAVMHAEALDNQYAMIEKAKLLVSQDRMREALQILEPMDIDANTLDYDVEDPHYCAKNLLLATNWMQASGQRQGKKVIERYQAVIHFDPTWEKGYFFLAKYYEYLLSISHPDALNGSMSNDSTEVVIDSVFHAHLINLMKNYVHALSHGTKFVFQSLPRLLTLWFEYGEVLYASATGGRTSNKANKALRQIEIGLSQSTTEQKILDDIDNIVNEAAESLPAYEWLMCFPQVTSRICHPNPVVVEGVKKIMIRVLHAYPTQAMWPLLGLSRSLNTQRRNRAREIISVTQKELISQGLKEIAESFSEGTRMADELISLAGHDPGNSQRKIHIRLSRIRTRILVPIQAALTTILPVSGKAPRDEFHVAFSANAEIYIKAFSDKADVMMTKEKPKRIEILGTDGNLYPFLCKREKTGDLRKDARMMEFNSMINKLLQKDQEGRKRKLRLRTYAVVVLNEESGLMEWVRNTKAMRQLIGQIHKTERGYIQPIRMTHEVKDRYLNMQKKYANDPHAMARYYRRKVLSMPVFTPRFHQWFYNNFADPTAWFEARLTFSRSAAVWSMVGHIIGLGDRHGENILIDCTNGECVHVDFDCLFDKGLKLAKPEIVPFRLTPNIIDAFGITGYEGVFRRVSEVTIRLLRENKETLRSVLEAFIHDPLVEWGRRGKATQNSAGKSIPDLSTERTKQETRLVLNTIDDRLRGIYNLGDAIRPLVSANHRSILPETDSLPLSVQGQVDKLIHEATSLENLAQMYIGWMPFLGLEGSIAGVAEVPRRECCERIGTIIVFQSVICSQLGGRCRWLSTSTDPAKDSAAAFIHDDLASFNVDCSLAVIETEGSMPLSYILSSRATGSRTIVHSRTIAELGVEAFKKQVERYFTEIRQDADAPVWFHFEGRNMESARQMMMHVREKAPQAKISVEIEFPRYPWTLAKTLASLADYVFMSKDYLRDNINIGSAQEFFDRIQRQQWGEYWSQWVKAFICPWGSEGVYYMEMIGTTRHHIPTAQLDRVVESNGAGDSFIGASLAGLSRGNVPLQLVLKTACDVATVKCAQHGFQLPADRILKWQQDLQHERSGEIDDEGTDPDTEQTSHSVTSEVEMELDMVQPSTGIGESSAHLFAVPLLSVLEEDDDGDIVVPRKRSRKRVKSAEQRVNCGDEAANEATTVQTEKLKGTDASFVLEARSRTTWDTAGTQLWRAAFLLAEYIYSSPILTFVTTIALCRNFSRAKQFLNSVAGLVRRLIGTTVVNDKPGTQIAGGLQGLLQSWLPGDLHFRLLDWDNGNSASTTGENPPSLYGWTPCDLAELENLTTIIASDVFYDDATTILFLCALRRLMVQYNRAKAYVSLERRTVFSAVAMRVVSLGYDAYQAHICSHDPSICHTRVCGNQIQCRVCSAEASESKEELLRFVVQEIDVNGFPQRFKYDRLSSLMLWQINAVVIP</sequence>
<dbReference type="InterPro" id="IPR036940">
    <property type="entry name" value="PI3/4_kinase_cat_sf"/>
</dbReference>
<dbReference type="GO" id="GO:0005524">
    <property type="term" value="F:ATP binding"/>
    <property type="evidence" value="ECO:0007669"/>
    <property type="project" value="UniProtKB-KW"/>
</dbReference>
<dbReference type="InterPro" id="IPR057564">
    <property type="entry name" value="HEAT_ATR"/>
</dbReference>
<evidence type="ECO:0000256" key="5">
    <source>
        <dbReference type="ARBA" id="ARBA00022679"/>
    </source>
</evidence>
<dbReference type="SUPFAM" id="SSF53613">
    <property type="entry name" value="Ribokinase-like"/>
    <property type="match status" value="1"/>
</dbReference>
<dbReference type="Pfam" id="PF02259">
    <property type="entry name" value="FAT"/>
    <property type="match status" value="1"/>
</dbReference>
<dbReference type="PROSITE" id="PS50290">
    <property type="entry name" value="PI3_4_KINASE_3"/>
    <property type="match status" value="1"/>
</dbReference>
<evidence type="ECO:0000256" key="2">
    <source>
        <dbReference type="ARBA" id="ARBA00010769"/>
    </source>
</evidence>
<dbReference type="Pfam" id="PF00454">
    <property type="entry name" value="PI3_PI4_kinase"/>
    <property type="match status" value="1"/>
</dbReference>
<comment type="similarity">
    <text evidence="2">Belongs to the PI3/PI4-kinase family. ATM subfamily.</text>
</comment>
<evidence type="ECO:0000313" key="17">
    <source>
        <dbReference type="EMBL" id="EGZ30561.1"/>
    </source>
</evidence>
<dbReference type="InterPro" id="IPR011611">
    <property type="entry name" value="PfkB_dom"/>
</dbReference>
<dbReference type="InterPro" id="IPR000403">
    <property type="entry name" value="PI3/4_kinase_cat_dom"/>
</dbReference>
<keyword evidence="4" id="KW-0723">Serine/threonine-protein kinase</keyword>
<dbReference type="GO" id="GO:0000077">
    <property type="term" value="P:DNA damage checkpoint signaling"/>
    <property type="evidence" value="ECO:0007669"/>
    <property type="project" value="TreeGrafter"/>
</dbReference>
<dbReference type="Pfam" id="PF23593">
    <property type="entry name" value="HEAT_ATR"/>
    <property type="match status" value="1"/>
</dbReference>
<dbReference type="EC" id="2.7.11.1" evidence="3"/>
<dbReference type="SMART" id="SM00802">
    <property type="entry name" value="UME"/>
    <property type="match status" value="1"/>
</dbReference>
<dbReference type="PROSITE" id="PS00916">
    <property type="entry name" value="PI3_4_KINASE_2"/>
    <property type="match status" value="1"/>
</dbReference>
<dbReference type="GO" id="GO:0004674">
    <property type="term" value="F:protein serine/threonine kinase activity"/>
    <property type="evidence" value="ECO:0007669"/>
    <property type="project" value="UniProtKB-KW"/>
</dbReference>
<dbReference type="PROSITE" id="PS51189">
    <property type="entry name" value="FAT"/>
    <property type="match status" value="1"/>
</dbReference>
<dbReference type="GO" id="GO:0006281">
    <property type="term" value="P:DNA repair"/>
    <property type="evidence" value="ECO:0007669"/>
    <property type="project" value="UniProtKB-KW"/>
</dbReference>
<dbReference type="Pfam" id="PF25030">
    <property type="entry name" value="M-HEAT_ATR"/>
    <property type="match status" value="1"/>
</dbReference>
<evidence type="ECO:0000256" key="11">
    <source>
        <dbReference type="ARBA" id="ARBA00023242"/>
    </source>
</evidence>
<dbReference type="CDD" id="cd00892">
    <property type="entry name" value="PIKKc_ATR"/>
    <property type="match status" value="1"/>
</dbReference>
<dbReference type="EMBL" id="JH159151">
    <property type="protein sequence ID" value="EGZ30561.1"/>
    <property type="molecule type" value="Genomic_DNA"/>
</dbReference>
<feature type="compositionally biased region" description="Acidic residues" evidence="13">
    <location>
        <begin position="3362"/>
        <end position="3371"/>
    </location>
</feature>
<dbReference type="SUPFAM" id="SSF48371">
    <property type="entry name" value="ARM repeat"/>
    <property type="match status" value="1"/>
</dbReference>
<dbReference type="STRING" id="1094619.G4YNQ6"/>
<dbReference type="GO" id="GO:0000723">
    <property type="term" value="P:telomere maintenance"/>
    <property type="evidence" value="ECO:0007669"/>
    <property type="project" value="TreeGrafter"/>
</dbReference>
<dbReference type="Gene3D" id="3.30.1010.10">
    <property type="entry name" value="Phosphatidylinositol 3-kinase Catalytic Subunit, Chain A, domain 4"/>
    <property type="match status" value="1"/>
</dbReference>
<dbReference type="InterPro" id="IPR003152">
    <property type="entry name" value="FATC_dom"/>
</dbReference>
<evidence type="ECO:0000256" key="8">
    <source>
        <dbReference type="ARBA" id="ARBA00022777"/>
    </source>
</evidence>
<dbReference type="InterPro" id="IPR050517">
    <property type="entry name" value="DDR_Repair_Kinase"/>
</dbReference>
<evidence type="ECO:0000256" key="3">
    <source>
        <dbReference type="ARBA" id="ARBA00012513"/>
    </source>
</evidence>
<feature type="region of interest" description="Disordered" evidence="13">
    <location>
        <begin position="1664"/>
        <end position="1684"/>
    </location>
</feature>
<keyword evidence="7" id="KW-0227">DNA damage</keyword>
<keyword evidence="10" id="KW-0234">DNA repair</keyword>
<dbReference type="InterPro" id="IPR029063">
    <property type="entry name" value="SAM-dependent_MTases_sf"/>
</dbReference>
<evidence type="ECO:0000259" key="15">
    <source>
        <dbReference type="PROSITE" id="PS51189"/>
    </source>
</evidence>
<evidence type="ECO:0000259" key="16">
    <source>
        <dbReference type="PROSITE" id="PS51190"/>
    </source>
</evidence>
<proteinExistence type="inferred from homology"/>
<dbReference type="InterPro" id="IPR029056">
    <property type="entry name" value="Ribokinase-like"/>
</dbReference>
<dbReference type="PROSITE" id="PS51190">
    <property type="entry name" value="FATC"/>
    <property type="match status" value="1"/>
</dbReference>
<keyword evidence="8" id="KW-0418">Kinase</keyword>
<dbReference type="PANTHER" id="PTHR11139:SF69">
    <property type="entry name" value="SERINE_THREONINE-PROTEIN KINASE ATR"/>
    <property type="match status" value="1"/>
</dbReference>
<dbReference type="InParanoid" id="G4YNQ6"/>
<dbReference type="InterPro" id="IPR016024">
    <property type="entry name" value="ARM-type_fold"/>
</dbReference>
<dbReference type="RefSeq" id="XP_009517836.1">
    <property type="nucleotide sequence ID" value="XM_009519541.1"/>
</dbReference>
<dbReference type="SMART" id="SM01343">
    <property type="entry name" value="FATC"/>
    <property type="match status" value="1"/>
</dbReference>
<dbReference type="Gene3D" id="3.40.50.150">
    <property type="entry name" value="Vaccinia Virus protein VP39"/>
    <property type="match status" value="1"/>
</dbReference>
<name>G4YNQ6_PHYSP</name>
<evidence type="ECO:0000256" key="4">
    <source>
        <dbReference type="ARBA" id="ARBA00022527"/>
    </source>
</evidence>